<sequence length="304" mass="30510">MSLARRSACVVTIAAGLPYLVLKAIWLAGVPVGASTPAGAAELLDTRHLLGDLITAGMEVVAVVLALALCMRWGQRIPALLIAGPIWLGVGLLAPIALGVPVGLAVQAVTGGSPAPADNGLQGWVYACVDGGFVLQGLALLVGFVGYAEERWPGVLSPQRTSVARPTVVAATAAGVYAVAMILWSVGGRAWGGPAGFDTVTQRTFLVATGILVLAGAIAAVAPTRNRVLIFLGAGVAVTSGPSGLALSNHGEISPPYAVVSLIAVLAGLVLAATCGPAPIGRPGDGPTGSPRTRRPAAPRPRSR</sequence>
<evidence type="ECO:0008006" key="5">
    <source>
        <dbReference type="Google" id="ProtNLM"/>
    </source>
</evidence>
<feature type="transmembrane region" description="Helical" evidence="2">
    <location>
        <begin position="50"/>
        <end position="70"/>
    </location>
</feature>
<keyword evidence="2" id="KW-1133">Transmembrane helix</keyword>
<dbReference type="EMBL" id="JBHLUD010000001">
    <property type="protein sequence ID" value="MFC0540778.1"/>
    <property type="molecule type" value="Genomic_DNA"/>
</dbReference>
<proteinExistence type="predicted"/>
<dbReference type="RefSeq" id="WP_273939623.1">
    <property type="nucleotide sequence ID" value="NZ_CP097263.1"/>
</dbReference>
<feature type="transmembrane region" description="Helical" evidence="2">
    <location>
        <begin position="124"/>
        <end position="147"/>
    </location>
</feature>
<organism evidence="3 4">
    <name type="scientific">Kutzneria chonburiensis</name>
    <dbReference type="NCBI Taxonomy" id="1483604"/>
    <lineage>
        <taxon>Bacteria</taxon>
        <taxon>Bacillati</taxon>
        <taxon>Actinomycetota</taxon>
        <taxon>Actinomycetes</taxon>
        <taxon>Pseudonocardiales</taxon>
        <taxon>Pseudonocardiaceae</taxon>
        <taxon>Kutzneria</taxon>
    </lineage>
</organism>
<protein>
    <recommendedName>
        <fullName evidence="5">LigA protein</fullName>
    </recommendedName>
</protein>
<feature type="transmembrane region" description="Helical" evidence="2">
    <location>
        <begin position="77"/>
        <end position="104"/>
    </location>
</feature>
<feature type="region of interest" description="Disordered" evidence="1">
    <location>
        <begin position="280"/>
        <end position="304"/>
    </location>
</feature>
<name>A0ABV6MKG2_9PSEU</name>
<evidence type="ECO:0000313" key="4">
    <source>
        <dbReference type="Proteomes" id="UP001589810"/>
    </source>
</evidence>
<keyword evidence="2" id="KW-0472">Membrane</keyword>
<evidence type="ECO:0000256" key="2">
    <source>
        <dbReference type="SAM" id="Phobius"/>
    </source>
</evidence>
<evidence type="ECO:0000313" key="3">
    <source>
        <dbReference type="EMBL" id="MFC0540778.1"/>
    </source>
</evidence>
<comment type="caution">
    <text evidence="3">The sequence shown here is derived from an EMBL/GenBank/DDBJ whole genome shotgun (WGS) entry which is preliminary data.</text>
</comment>
<feature type="transmembrane region" description="Helical" evidence="2">
    <location>
        <begin position="253"/>
        <end position="273"/>
    </location>
</feature>
<feature type="transmembrane region" description="Helical" evidence="2">
    <location>
        <begin position="168"/>
        <end position="185"/>
    </location>
</feature>
<feature type="transmembrane region" description="Helical" evidence="2">
    <location>
        <begin position="205"/>
        <end position="222"/>
    </location>
</feature>
<keyword evidence="4" id="KW-1185">Reference proteome</keyword>
<dbReference type="Proteomes" id="UP001589810">
    <property type="component" value="Unassembled WGS sequence"/>
</dbReference>
<evidence type="ECO:0000256" key="1">
    <source>
        <dbReference type="SAM" id="MobiDB-lite"/>
    </source>
</evidence>
<gene>
    <name evidence="3" type="ORF">ACFFH7_04770</name>
</gene>
<reference evidence="3 4" key="1">
    <citation type="submission" date="2024-09" db="EMBL/GenBank/DDBJ databases">
        <authorList>
            <person name="Sun Q."/>
            <person name="Mori K."/>
        </authorList>
    </citation>
    <scope>NUCLEOTIDE SEQUENCE [LARGE SCALE GENOMIC DNA]</scope>
    <source>
        <strain evidence="3 4">TBRC 1432</strain>
    </source>
</reference>
<keyword evidence="2" id="KW-0812">Transmembrane</keyword>
<accession>A0ABV6MKG2</accession>
<feature type="transmembrane region" description="Helical" evidence="2">
    <location>
        <begin position="229"/>
        <end position="247"/>
    </location>
</feature>
<feature type="compositionally biased region" description="Basic residues" evidence="1">
    <location>
        <begin position="292"/>
        <end position="304"/>
    </location>
</feature>